<accession>A0ABP0YYT2</accession>
<gene>
    <name evidence="2" type="ORF">CITCOLO1_LOCUS17952</name>
</gene>
<evidence type="ECO:0000313" key="2">
    <source>
        <dbReference type="EMBL" id="CAK9325683.1"/>
    </source>
</evidence>
<sequence length="83" mass="9141">MESNYANAVLSRLYSNARDSRTGLSSTAYQSKLPSSTSGSDEVTSSAYARVQSNTHLLPLQCFELTPQHLLHFLSIGFSVRFP</sequence>
<feature type="compositionally biased region" description="Low complexity" evidence="1">
    <location>
        <begin position="35"/>
        <end position="45"/>
    </location>
</feature>
<proteinExistence type="predicted"/>
<evidence type="ECO:0000313" key="3">
    <source>
        <dbReference type="Proteomes" id="UP001642487"/>
    </source>
</evidence>
<name>A0ABP0YYT2_9ROSI</name>
<organism evidence="2 3">
    <name type="scientific">Citrullus colocynthis</name>
    <name type="common">colocynth</name>
    <dbReference type="NCBI Taxonomy" id="252529"/>
    <lineage>
        <taxon>Eukaryota</taxon>
        <taxon>Viridiplantae</taxon>
        <taxon>Streptophyta</taxon>
        <taxon>Embryophyta</taxon>
        <taxon>Tracheophyta</taxon>
        <taxon>Spermatophyta</taxon>
        <taxon>Magnoliopsida</taxon>
        <taxon>eudicotyledons</taxon>
        <taxon>Gunneridae</taxon>
        <taxon>Pentapetalae</taxon>
        <taxon>rosids</taxon>
        <taxon>fabids</taxon>
        <taxon>Cucurbitales</taxon>
        <taxon>Cucurbitaceae</taxon>
        <taxon>Benincaseae</taxon>
        <taxon>Citrullus</taxon>
    </lineage>
</organism>
<evidence type="ECO:0000256" key="1">
    <source>
        <dbReference type="SAM" id="MobiDB-lite"/>
    </source>
</evidence>
<feature type="region of interest" description="Disordered" evidence="1">
    <location>
        <begin position="25"/>
        <end position="45"/>
    </location>
</feature>
<protein>
    <submittedName>
        <fullName evidence="2">Uncharacterized protein</fullName>
    </submittedName>
</protein>
<dbReference type="Proteomes" id="UP001642487">
    <property type="component" value="Chromosome 7"/>
</dbReference>
<dbReference type="EMBL" id="OZ021741">
    <property type="protein sequence ID" value="CAK9325683.1"/>
    <property type="molecule type" value="Genomic_DNA"/>
</dbReference>
<keyword evidence="3" id="KW-1185">Reference proteome</keyword>
<reference evidence="2 3" key="1">
    <citation type="submission" date="2024-03" db="EMBL/GenBank/DDBJ databases">
        <authorList>
            <person name="Gkanogiannis A."/>
            <person name="Becerra Lopez-Lavalle L."/>
        </authorList>
    </citation>
    <scope>NUCLEOTIDE SEQUENCE [LARGE SCALE GENOMIC DNA]</scope>
</reference>
<feature type="compositionally biased region" description="Polar residues" evidence="1">
    <location>
        <begin position="25"/>
        <end position="34"/>
    </location>
</feature>